<dbReference type="KEGG" id="cuh:BJN34_31795"/>
<accession>A0A1U9V1V3</accession>
<dbReference type="EMBL" id="CP017758">
    <property type="protein sequence ID" value="AQV98461.1"/>
    <property type="molecule type" value="Genomic_DNA"/>
</dbReference>
<keyword evidence="1" id="KW-0812">Transmembrane</keyword>
<protein>
    <submittedName>
        <fullName evidence="3">Mechanosensitive ion channel protein MscS</fullName>
    </submittedName>
</protein>
<evidence type="ECO:0000313" key="3">
    <source>
        <dbReference type="EMBL" id="AQV98461.1"/>
    </source>
</evidence>
<evidence type="ECO:0000256" key="2">
    <source>
        <dbReference type="SAM" id="SignalP"/>
    </source>
</evidence>
<keyword evidence="1" id="KW-1133">Transmembrane helix</keyword>
<evidence type="ECO:0000256" key="1">
    <source>
        <dbReference type="SAM" id="Phobius"/>
    </source>
</evidence>
<feature type="signal peptide" evidence="2">
    <location>
        <begin position="1"/>
        <end position="25"/>
    </location>
</feature>
<sequence>MRPTIRIVSAVALCAALAAAGPASARDRDYHRGGSNAGAMLAVGALFGLAVGAALASAPVVAAPVAYAPAPVSYAPAPVAYAPAPVSYGPPAAPPGYCYRDYDRAYVPCGPQPAGYYPQQPYYGN</sequence>
<reference evidence="4" key="1">
    <citation type="submission" date="2017-02" db="EMBL/GenBank/DDBJ databases">
        <title>Complete genome sequence of Cupriavidus necator strain NH9, a 3-chlorobenzoate degrader.</title>
        <authorList>
            <person name="Moriuchi R."/>
            <person name="Dohra H."/>
            <person name="Ogawa N."/>
        </authorList>
    </citation>
    <scope>NUCLEOTIDE SEQUENCE [LARGE SCALE GENOMIC DNA]</scope>
    <source>
        <strain evidence="4">NH9</strain>
    </source>
</reference>
<keyword evidence="1" id="KW-0472">Membrane</keyword>
<dbReference type="Proteomes" id="UP000189627">
    <property type="component" value="Chromosome 2"/>
</dbReference>
<dbReference type="RefSeq" id="WP_078200723.1">
    <property type="nucleotide sequence ID" value="NZ_CP017758.1"/>
</dbReference>
<gene>
    <name evidence="3" type="ORF">BJN34_31795</name>
</gene>
<name>A0A1U9V1V3_CUPNE</name>
<feature type="transmembrane region" description="Helical" evidence="1">
    <location>
        <begin position="41"/>
        <end position="67"/>
    </location>
</feature>
<keyword evidence="2" id="KW-0732">Signal</keyword>
<proteinExistence type="predicted"/>
<dbReference type="AlphaFoldDB" id="A0A1U9V1V3"/>
<evidence type="ECO:0000313" key="4">
    <source>
        <dbReference type="Proteomes" id="UP000189627"/>
    </source>
</evidence>
<feature type="chain" id="PRO_5012617729" evidence="2">
    <location>
        <begin position="26"/>
        <end position="125"/>
    </location>
</feature>
<organism evidence="3 4">
    <name type="scientific">Cupriavidus necator</name>
    <name type="common">Alcaligenes eutrophus</name>
    <name type="synonym">Ralstonia eutropha</name>
    <dbReference type="NCBI Taxonomy" id="106590"/>
    <lineage>
        <taxon>Bacteria</taxon>
        <taxon>Pseudomonadati</taxon>
        <taxon>Pseudomonadota</taxon>
        <taxon>Betaproteobacteria</taxon>
        <taxon>Burkholderiales</taxon>
        <taxon>Burkholderiaceae</taxon>
        <taxon>Cupriavidus</taxon>
    </lineage>
</organism>